<dbReference type="Proteomes" id="UP000228775">
    <property type="component" value="Unassembled WGS sequence"/>
</dbReference>
<evidence type="ECO:0000313" key="2">
    <source>
        <dbReference type="Proteomes" id="UP000228775"/>
    </source>
</evidence>
<protein>
    <submittedName>
        <fullName evidence="1">Four helix bundle protein</fullName>
    </submittedName>
</protein>
<dbReference type="Pfam" id="PF05635">
    <property type="entry name" value="23S_rRNA_IVP"/>
    <property type="match status" value="1"/>
</dbReference>
<sequence>MNQFSKHVQKSYDLEERTAKFAERLMGLVKDVEHNDVNYIISKQLLRSGISMGANYCEANAVSLGRDFRNKIYLCKKETNETKFHLRMIAKDSPALEDQLRVLWQEAHELPLIFQKIATTIDAKKQKSSVGD</sequence>
<dbReference type="PANTHER" id="PTHR38471:SF2">
    <property type="entry name" value="FOUR HELIX BUNDLE PROTEIN"/>
    <property type="match status" value="1"/>
</dbReference>
<proteinExistence type="predicted"/>
<dbReference type="PANTHER" id="PTHR38471">
    <property type="entry name" value="FOUR HELIX BUNDLE PROTEIN"/>
    <property type="match status" value="1"/>
</dbReference>
<dbReference type="NCBIfam" id="TIGR02436">
    <property type="entry name" value="four helix bundle protein"/>
    <property type="match status" value="1"/>
</dbReference>
<dbReference type="AlphaFoldDB" id="A0A2M7AY15"/>
<evidence type="ECO:0000313" key="1">
    <source>
        <dbReference type="EMBL" id="PIU75433.1"/>
    </source>
</evidence>
<dbReference type="SUPFAM" id="SSF158446">
    <property type="entry name" value="IVS-encoded protein-like"/>
    <property type="match status" value="1"/>
</dbReference>
<dbReference type="Gene3D" id="1.20.1440.60">
    <property type="entry name" value="23S rRNA-intervening sequence"/>
    <property type="match status" value="1"/>
</dbReference>
<dbReference type="InterPro" id="IPR012657">
    <property type="entry name" value="23S_rRNA-intervening_sequence"/>
</dbReference>
<dbReference type="EMBL" id="PEVY01000016">
    <property type="protein sequence ID" value="PIU75433.1"/>
    <property type="molecule type" value="Genomic_DNA"/>
</dbReference>
<accession>A0A2M7AY15</accession>
<name>A0A2M7AY15_9BACT</name>
<dbReference type="InterPro" id="IPR036583">
    <property type="entry name" value="23S_rRNA_IVS_sf"/>
</dbReference>
<comment type="caution">
    <text evidence="1">The sequence shown here is derived from an EMBL/GenBank/DDBJ whole genome shotgun (WGS) entry which is preliminary data.</text>
</comment>
<organism evidence="1 2">
    <name type="scientific">Candidatus Portnoybacteria bacterium CG06_land_8_20_14_3_00_39_12</name>
    <dbReference type="NCBI Taxonomy" id="1974809"/>
    <lineage>
        <taxon>Bacteria</taxon>
        <taxon>Candidatus Portnoyibacteriota</taxon>
    </lineage>
</organism>
<reference evidence="2" key="1">
    <citation type="submission" date="2017-09" db="EMBL/GenBank/DDBJ databases">
        <title>Depth-based differentiation of microbial function through sediment-hosted aquifers and enrichment of novel symbionts in the deep terrestrial subsurface.</title>
        <authorList>
            <person name="Probst A.J."/>
            <person name="Ladd B."/>
            <person name="Jarett J.K."/>
            <person name="Geller-Mcgrath D.E."/>
            <person name="Sieber C.M.K."/>
            <person name="Emerson J.B."/>
            <person name="Anantharaman K."/>
            <person name="Thomas B.C."/>
            <person name="Malmstrom R."/>
            <person name="Stieglmeier M."/>
            <person name="Klingl A."/>
            <person name="Woyke T."/>
            <person name="Ryan C.M."/>
            <person name="Banfield J.F."/>
        </authorList>
    </citation>
    <scope>NUCLEOTIDE SEQUENCE [LARGE SCALE GENOMIC DNA]</scope>
</reference>
<gene>
    <name evidence="1" type="ORF">COS76_00790</name>
</gene>